<organism evidence="2 3">
    <name type="scientific">Photobacterium rosenbergii</name>
    <dbReference type="NCBI Taxonomy" id="294936"/>
    <lineage>
        <taxon>Bacteria</taxon>
        <taxon>Pseudomonadati</taxon>
        <taxon>Pseudomonadota</taxon>
        <taxon>Gammaproteobacteria</taxon>
        <taxon>Vibrionales</taxon>
        <taxon>Vibrionaceae</taxon>
        <taxon>Photobacterium</taxon>
    </lineage>
</organism>
<dbReference type="SUPFAM" id="SSF69318">
    <property type="entry name" value="Integrin alpha N-terminal domain"/>
    <property type="match status" value="1"/>
</dbReference>
<gene>
    <name evidence="2" type="ORF">C9J01_28800</name>
</gene>
<dbReference type="RefSeq" id="WP_107301494.1">
    <property type="nucleotide sequence ID" value="NZ_PYMB01000046.1"/>
</dbReference>
<evidence type="ECO:0000313" key="2">
    <source>
        <dbReference type="EMBL" id="PSW03812.1"/>
    </source>
</evidence>
<dbReference type="PROSITE" id="PS51257">
    <property type="entry name" value="PROKAR_LIPOPROTEIN"/>
    <property type="match status" value="1"/>
</dbReference>
<feature type="signal peptide" evidence="1">
    <location>
        <begin position="1"/>
        <end position="26"/>
    </location>
</feature>
<evidence type="ECO:0008006" key="4">
    <source>
        <dbReference type="Google" id="ProtNLM"/>
    </source>
</evidence>
<evidence type="ECO:0000313" key="3">
    <source>
        <dbReference type="Proteomes" id="UP000241346"/>
    </source>
</evidence>
<dbReference type="InterPro" id="IPR028994">
    <property type="entry name" value="Integrin_alpha_N"/>
</dbReference>
<sequence length="234" mass="25805">MFKLKYRYLALLGAVFMIGCSGSSSIRQPNTSSQSSSNENTVAQWVDTQILAPEGLSLERDKIRYLTGSTDLNNDGSAEHFVLIQNSYFCGSGGCTAVIFDNNGNIVSQMSVVKPPVLLADSTSNGWQDFMVWSNGAFRLMAYDGSSYPTNPSLEPGVDRSASQHVAMAKVEETDLYQQDGYDLEPLNTHSITTAIWAPANVYDFRFKHYGDPQAIYHAQVDLNSGEVTIKPRY</sequence>
<keyword evidence="1" id="KW-0732">Signal</keyword>
<dbReference type="EMBL" id="PYMB01000046">
    <property type="protein sequence ID" value="PSW03812.1"/>
    <property type="molecule type" value="Genomic_DNA"/>
</dbReference>
<accession>A0A2T3MVF2</accession>
<evidence type="ECO:0000256" key="1">
    <source>
        <dbReference type="SAM" id="SignalP"/>
    </source>
</evidence>
<dbReference type="OrthoDB" id="5348860at2"/>
<name>A0A2T3MVF2_9GAMM</name>
<proteinExistence type="predicted"/>
<feature type="chain" id="PRO_5015690933" description="Lipoprotein" evidence="1">
    <location>
        <begin position="27"/>
        <end position="234"/>
    </location>
</feature>
<reference evidence="2 3" key="1">
    <citation type="submission" date="2018-03" db="EMBL/GenBank/DDBJ databases">
        <title>Whole genome sequencing of Histamine producing bacteria.</title>
        <authorList>
            <person name="Butler K."/>
        </authorList>
    </citation>
    <scope>NUCLEOTIDE SEQUENCE [LARGE SCALE GENOMIC DNA]</scope>
    <source>
        <strain evidence="2 3">DSM 19138</strain>
    </source>
</reference>
<dbReference type="AlphaFoldDB" id="A0A2T3MVF2"/>
<comment type="caution">
    <text evidence="2">The sequence shown here is derived from an EMBL/GenBank/DDBJ whole genome shotgun (WGS) entry which is preliminary data.</text>
</comment>
<protein>
    <recommendedName>
        <fullName evidence="4">Lipoprotein</fullName>
    </recommendedName>
</protein>
<dbReference type="Proteomes" id="UP000241346">
    <property type="component" value="Unassembled WGS sequence"/>
</dbReference>